<accession>A0ACC1DL46</accession>
<organism evidence="1 2">
    <name type="scientific">Dendrolimus kikuchii</name>
    <dbReference type="NCBI Taxonomy" id="765133"/>
    <lineage>
        <taxon>Eukaryota</taxon>
        <taxon>Metazoa</taxon>
        <taxon>Ecdysozoa</taxon>
        <taxon>Arthropoda</taxon>
        <taxon>Hexapoda</taxon>
        <taxon>Insecta</taxon>
        <taxon>Pterygota</taxon>
        <taxon>Neoptera</taxon>
        <taxon>Endopterygota</taxon>
        <taxon>Lepidoptera</taxon>
        <taxon>Glossata</taxon>
        <taxon>Ditrysia</taxon>
        <taxon>Bombycoidea</taxon>
        <taxon>Lasiocampidae</taxon>
        <taxon>Dendrolimus</taxon>
    </lineage>
</organism>
<sequence>MLHIHLVLFSLFYQCLSFNLNNNKLKTVLSWKQVGYNFDDVRYTKDSDYERRPNMVVFKQELNDMEKFFIQYNNIPIGLEVYKDIIFVTVPRRRHGIPSTLNYINLSSLSSSSPLLKPYPNVESRSDFVSIYRPRIDSCDRIWMVDTGLYEVPNARRQVQKPAIIIYDLKTNERILRQELSDDIIVSERTTGGLTTLVVDIVSSCDDAFAYINDLATNGLIVFSLRTKDSWRLDHESFRHDPRALNFTAAGQLITWQDGLFSIGLSEPVDGRKRIYYHSLASYEEYSIDTEYLKNKALSTAIASNIQLLGTRGPNSQSGSHAYHSTTRTIFFANLARDAITCWNVDKMMIPENVPVLVMDNEKLAYISDLKVIGDEVWVLVNKIPRFALSSLNPSEYNFFVHKASIRDLIKGTACE</sequence>
<gene>
    <name evidence="1" type="ORF">K1T71_000744</name>
</gene>
<dbReference type="EMBL" id="CM034387">
    <property type="protein sequence ID" value="KAJ0184321.1"/>
    <property type="molecule type" value="Genomic_DNA"/>
</dbReference>
<reference evidence="1 2" key="1">
    <citation type="journal article" date="2021" name="Front. Genet.">
        <title>Chromosome-Level Genome Assembly Reveals Significant Gene Expansion in the Toll and IMD Signaling Pathways of Dendrolimus kikuchii.</title>
        <authorList>
            <person name="Zhou J."/>
            <person name="Wu P."/>
            <person name="Xiong Z."/>
            <person name="Liu N."/>
            <person name="Zhao N."/>
            <person name="Ji M."/>
            <person name="Qiu Y."/>
            <person name="Yang B."/>
        </authorList>
    </citation>
    <scope>NUCLEOTIDE SEQUENCE [LARGE SCALE GENOMIC DNA]</scope>
    <source>
        <strain evidence="1">Ann1</strain>
    </source>
</reference>
<dbReference type="Proteomes" id="UP000824533">
    <property type="component" value="Linkage Group LG01"/>
</dbReference>
<proteinExistence type="predicted"/>
<comment type="caution">
    <text evidence="1">The sequence shown here is derived from an EMBL/GenBank/DDBJ whole genome shotgun (WGS) entry which is preliminary data.</text>
</comment>
<name>A0ACC1DL46_9NEOP</name>
<protein>
    <submittedName>
        <fullName evidence="1">Uncharacterized protein</fullName>
    </submittedName>
</protein>
<evidence type="ECO:0000313" key="1">
    <source>
        <dbReference type="EMBL" id="KAJ0184321.1"/>
    </source>
</evidence>
<evidence type="ECO:0000313" key="2">
    <source>
        <dbReference type="Proteomes" id="UP000824533"/>
    </source>
</evidence>
<keyword evidence="2" id="KW-1185">Reference proteome</keyword>